<feature type="compositionally biased region" description="Basic and acidic residues" evidence="1">
    <location>
        <begin position="211"/>
        <end position="225"/>
    </location>
</feature>
<keyword evidence="3" id="KW-1185">Reference proteome</keyword>
<feature type="compositionally biased region" description="Polar residues" evidence="1">
    <location>
        <begin position="130"/>
        <end position="160"/>
    </location>
</feature>
<dbReference type="EMBL" id="JBAWTH010000100">
    <property type="protein sequence ID" value="KAL2277411.1"/>
    <property type="molecule type" value="Genomic_DNA"/>
</dbReference>
<feature type="compositionally biased region" description="Basic and acidic residues" evidence="1">
    <location>
        <begin position="476"/>
        <end position="489"/>
    </location>
</feature>
<feature type="compositionally biased region" description="Basic and acidic residues" evidence="1">
    <location>
        <begin position="53"/>
        <end position="67"/>
    </location>
</feature>
<feature type="compositionally biased region" description="Low complexity" evidence="1">
    <location>
        <begin position="76"/>
        <end position="89"/>
    </location>
</feature>
<dbReference type="Proteomes" id="UP001600888">
    <property type="component" value="Unassembled WGS sequence"/>
</dbReference>
<feature type="region of interest" description="Disordered" evidence="1">
    <location>
        <begin position="597"/>
        <end position="689"/>
    </location>
</feature>
<evidence type="ECO:0008006" key="4">
    <source>
        <dbReference type="Google" id="ProtNLM"/>
    </source>
</evidence>
<sequence>MPTRHGTRLVAKHQLDAAAEVNDLDYFGQYSKRKRLNHDSNNQQSASEVLQKQPDDRAARIARREAAKLGQTLGVRGQAASSRQRTAQQSEEEGDNEDESDNTAEDDGDDDDDDDEDGGPDGVDLAHITQAMNQARNRTMKPTINGIGSRQQGNQPQDTEVSSDDGEDSQEEPVESQSPDDEEVTASRNANDRSRSRQDANGKAPQQNNQRIHDGRDRRQQKDKTNASPPDEDKSEAESPSEINNEIAEDAAFVEAPEQVEETETVKVVINSMGGIFKTLQHPAWTGSTHWSREFESGNNDNGQMTCKTSSGKALMEEIQGLNDILEEATNPPEDSFDNDHELSSTLPTAYLRTRSVDIQQHLIRIDQNVGEICSRRLLPVSRAESERLGSKCVMRRQALLRDMSRQLIPMFIIAVKKACGICPSEDNRSKTTLYLNCFRLQFFLRPLAWADRLHKALERGLQQWPVGNESQTEADDSHQGGHETLDTERKARSTLGSQLDALYSSVRKAERDIHRIATQAERREREAEIKRQERERKKERQLEIAAKKQRERDEQNRKDEKAFHMYFQAARASRFQPDPLKQLWDEDQATLPEQLRATSTVRAAPVGRSSGQGQRTAGAARSQGGPSRNARVESISDSDDPFSANYRHRSNTPVPNRHASSNNVRQNLPSGLGSSRQARNASRPWSDEEDKAMIKAIRYKRNYDVLSMAQRLRRSEDDVARKAAFLKQAYREAYTEKGCEIPAWAL</sequence>
<accession>A0ABR4E4Q8</accession>
<feature type="compositionally biased region" description="Polar residues" evidence="1">
    <location>
        <begin position="39"/>
        <end position="50"/>
    </location>
</feature>
<evidence type="ECO:0000256" key="1">
    <source>
        <dbReference type="SAM" id="MobiDB-lite"/>
    </source>
</evidence>
<feature type="region of interest" description="Disordered" evidence="1">
    <location>
        <begin position="465"/>
        <end position="489"/>
    </location>
</feature>
<feature type="compositionally biased region" description="Basic and acidic residues" evidence="1">
    <location>
        <begin position="190"/>
        <end position="200"/>
    </location>
</feature>
<feature type="compositionally biased region" description="Polar residues" evidence="1">
    <location>
        <begin position="652"/>
        <end position="681"/>
    </location>
</feature>
<evidence type="ECO:0000313" key="2">
    <source>
        <dbReference type="EMBL" id="KAL2277411.1"/>
    </source>
</evidence>
<feature type="region of interest" description="Disordered" evidence="1">
    <location>
        <begin position="522"/>
        <end position="560"/>
    </location>
</feature>
<feature type="region of interest" description="Disordered" evidence="1">
    <location>
        <begin position="35"/>
        <end position="242"/>
    </location>
</feature>
<feature type="compositionally biased region" description="Acidic residues" evidence="1">
    <location>
        <begin position="90"/>
        <end position="119"/>
    </location>
</feature>
<protein>
    <recommendedName>
        <fullName evidence="4">Myb-like domain-containing protein</fullName>
    </recommendedName>
</protein>
<feature type="compositionally biased region" description="Acidic residues" evidence="1">
    <location>
        <begin position="161"/>
        <end position="184"/>
    </location>
</feature>
<organism evidence="2 3">
    <name type="scientific">Diaporthe vaccinii</name>
    <dbReference type="NCBI Taxonomy" id="105482"/>
    <lineage>
        <taxon>Eukaryota</taxon>
        <taxon>Fungi</taxon>
        <taxon>Dikarya</taxon>
        <taxon>Ascomycota</taxon>
        <taxon>Pezizomycotina</taxon>
        <taxon>Sordariomycetes</taxon>
        <taxon>Sordariomycetidae</taxon>
        <taxon>Diaporthales</taxon>
        <taxon>Diaporthaceae</taxon>
        <taxon>Diaporthe</taxon>
        <taxon>Diaporthe eres species complex</taxon>
    </lineage>
</organism>
<evidence type="ECO:0000313" key="3">
    <source>
        <dbReference type="Proteomes" id="UP001600888"/>
    </source>
</evidence>
<gene>
    <name evidence="2" type="ORF">FJTKL_00003</name>
</gene>
<name>A0ABR4E4Q8_9PEZI</name>
<comment type="caution">
    <text evidence="2">The sequence shown here is derived from an EMBL/GenBank/DDBJ whole genome shotgun (WGS) entry which is preliminary data.</text>
</comment>
<proteinExistence type="predicted"/>
<reference evidence="2 3" key="1">
    <citation type="submission" date="2024-03" db="EMBL/GenBank/DDBJ databases">
        <title>A high-quality draft genome sequence of Diaporthe vaccinii, a causative agent of upright dieback and viscid rot disease in cranberry plants.</title>
        <authorList>
            <person name="Sarrasin M."/>
            <person name="Lang B.F."/>
            <person name="Burger G."/>
        </authorList>
    </citation>
    <scope>NUCLEOTIDE SEQUENCE [LARGE SCALE GENOMIC DNA]</scope>
    <source>
        <strain evidence="2 3">IS7</strain>
    </source>
</reference>
<dbReference type="CDD" id="cd22249">
    <property type="entry name" value="UDM1_RNF168_RNF169-like"/>
    <property type="match status" value="1"/>
</dbReference>